<feature type="domain" description="Alanine racemase N-terminal" evidence="3">
    <location>
        <begin position="23"/>
        <end position="235"/>
    </location>
</feature>
<proteinExistence type="inferred from homology"/>
<sequence length="241" mass="27051">MGTHSIKLALENVNEIIFQAVNKRLHSIPNHNKLPRLVAVSKFQPVELIIEAYNCGQRYFGENYIQELAEKSNSHKIVEECPDIKWHFIGRLQSNKVNKLLKVPNLYMIETIDSEKLASLVNKAFSPNEVENDTQADTSLDHNRMKVMVQVKTSDEDTKSGVELDSAVSLARYIHSECPALELSGLMTIGKLGGWGPGEKNLDFVKLSSCRENICKELNIEPEFLELSMGMSGDFEEASAI</sequence>
<accession>A0ABQ7S7T9</accession>
<keyword evidence="1" id="KW-0663">Pyridoxal phosphate</keyword>
<reference evidence="4 5" key="1">
    <citation type="submission" date="2020-10" db="EMBL/GenBank/DDBJ databases">
        <authorList>
            <person name="Klimov P.B."/>
            <person name="Dyachkov S.M."/>
            <person name="Chetverikov P.E."/>
        </authorList>
    </citation>
    <scope>NUCLEOTIDE SEQUENCE [LARGE SCALE GENOMIC DNA]</scope>
    <source>
        <strain evidence="4">BMOC 18-1129-001#AD2665</strain>
        <tissue evidence="4">Entire mites</tissue>
    </source>
</reference>
<protein>
    <submittedName>
        <fullName evidence="4">Pyridoxal phosphate homeostasis protein</fullName>
    </submittedName>
</protein>
<comment type="caution">
    <text evidence="4">The sequence shown here is derived from an EMBL/GenBank/DDBJ whole genome shotgun (WGS) entry which is preliminary data.</text>
</comment>
<evidence type="ECO:0000313" key="5">
    <source>
        <dbReference type="Proteomes" id="UP000825002"/>
    </source>
</evidence>
<dbReference type="InterPro" id="IPR011078">
    <property type="entry name" value="PyrdxlP_homeostasis"/>
</dbReference>
<dbReference type="Pfam" id="PF01168">
    <property type="entry name" value="Ala_racemase_N"/>
    <property type="match status" value="1"/>
</dbReference>
<dbReference type="SUPFAM" id="SSF51419">
    <property type="entry name" value="PLP-binding barrel"/>
    <property type="match status" value="1"/>
</dbReference>
<dbReference type="InterPro" id="IPR029066">
    <property type="entry name" value="PLP-binding_barrel"/>
</dbReference>
<evidence type="ECO:0000259" key="3">
    <source>
        <dbReference type="Pfam" id="PF01168"/>
    </source>
</evidence>
<feature type="non-terminal residue" evidence="4">
    <location>
        <position position="241"/>
    </location>
</feature>
<dbReference type="EMBL" id="JAIFTH010000476">
    <property type="protein sequence ID" value="KAG9509441.1"/>
    <property type="molecule type" value="Genomic_DNA"/>
</dbReference>
<dbReference type="PANTHER" id="PTHR10146">
    <property type="entry name" value="PROLINE SYNTHETASE CO-TRANSCRIBED BACTERIAL HOMOLOG PROTEIN"/>
    <property type="match status" value="1"/>
</dbReference>
<evidence type="ECO:0000256" key="1">
    <source>
        <dbReference type="ARBA" id="ARBA00022898"/>
    </source>
</evidence>
<evidence type="ECO:0000256" key="2">
    <source>
        <dbReference type="RuleBase" id="RU004514"/>
    </source>
</evidence>
<gene>
    <name evidence="4" type="primary">PLPBP</name>
    <name evidence="4" type="ORF">GZH46_02043</name>
</gene>
<dbReference type="CDD" id="cd06822">
    <property type="entry name" value="PLPDE_III_YBL036c_euk"/>
    <property type="match status" value="1"/>
</dbReference>
<name>A0ABQ7S7T9_9ACAR</name>
<dbReference type="InterPro" id="IPR001608">
    <property type="entry name" value="Ala_racemase_N"/>
</dbReference>
<comment type="similarity">
    <text evidence="2">Belongs to the pyridoxal phosphate-binding protein YggS/PROSC family.</text>
</comment>
<dbReference type="Proteomes" id="UP000825002">
    <property type="component" value="Unassembled WGS sequence"/>
</dbReference>
<dbReference type="PROSITE" id="PS01211">
    <property type="entry name" value="UPF0001"/>
    <property type="match status" value="1"/>
</dbReference>
<keyword evidence="5" id="KW-1185">Reference proteome</keyword>
<dbReference type="PANTHER" id="PTHR10146:SF14">
    <property type="entry name" value="PYRIDOXAL PHOSPHATE HOMEOSTASIS PROTEIN"/>
    <property type="match status" value="1"/>
</dbReference>
<dbReference type="PIRSF" id="PIRSF004848">
    <property type="entry name" value="YBL036c_PLPDEIII"/>
    <property type="match status" value="1"/>
</dbReference>
<dbReference type="NCBIfam" id="TIGR00044">
    <property type="entry name" value="YggS family pyridoxal phosphate-dependent enzyme"/>
    <property type="match status" value="1"/>
</dbReference>
<evidence type="ECO:0000313" key="4">
    <source>
        <dbReference type="EMBL" id="KAG9509441.1"/>
    </source>
</evidence>
<dbReference type="Gene3D" id="3.20.20.10">
    <property type="entry name" value="Alanine racemase"/>
    <property type="match status" value="1"/>
</dbReference>
<organism evidence="4 5">
    <name type="scientific">Fragariocoptes setiger</name>
    <dbReference type="NCBI Taxonomy" id="1670756"/>
    <lineage>
        <taxon>Eukaryota</taxon>
        <taxon>Metazoa</taxon>
        <taxon>Ecdysozoa</taxon>
        <taxon>Arthropoda</taxon>
        <taxon>Chelicerata</taxon>
        <taxon>Arachnida</taxon>
        <taxon>Acari</taxon>
        <taxon>Acariformes</taxon>
        <taxon>Trombidiformes</taxon>
        <taxon>Prostigmata</taxon>
        <taxon>Eupodina</taxon>
        <taxon>Eriophyoidea</taxon>
        <taxon>Phytoptidae</taxon>
        <taxon>Fragariocoptes</taxon>
    </lineage>
</organism>